<dbReference type="Gene3D" id="1.10.238.10">
    <property type="entry name" value="EF-hand"/>
    <property type="match status" value="1"/>
</dbReference>
<feature type="compositionally biased region" description="Low complexity" evidence="4">
    <location>
        <begin position="676"/>
        <end position="692"/>
    </location>
</feature>
<dbReference type="InterPro" id="IPR002048">
    <property type="entry name" value="EF_hand_dom"/>
</dbReference>
<dbReference type="PANTHER" id="PTHR14095:SF0">
    <property type="entry name" value="MIP22305P"/>
    <property type="match status" value="1"/>
</dbReference>
<dbReference type="GO" id="GO:0046872">
    <property type="term" value="F:metal ion binding"/>
    <property type="evidence" value="ECO:0007669"/>
    <property type="project" value="UniProtKB-KW"/>
</dbReference>
<dbReference type="PANTHER" id="PTHR14095">
    <property type="entry name" value="PHOSPHATASE 2A REGULATORY SUBUNIT-RELATED"/>
    <property type="match status" value="1"/>
</dbReference>
<feature type="compositionally biased region" description="Polar residues" evidence="4">
    <location>
        <begin position="633"/>
        <end position="645"/>
    </location>
</feature>
<feature type="region of interest" description="Disordered" evidence="4">
    <location>
        <begin position="957"/>
        <end position="988"/>
    </location>
</feature>
<feature type="compositionally biased region" description="Basic and acidic residues" evidence="4">
    <location>
        <begin position="1075"/>
        <end position="1117"/>
    </location>
</feature>
<evidence type="ECO:0000256" key="3">
    <source>
        <dbReference type="SAM" id="Coils"/>
    </source>
</evidence>
<dbReference type="CDD" id="cd21504">
    <property type="entry name" value="PPP2R3A_B-like"/>
    <property type="match status" value="1"/>
</dbReference>
<keyword evidence="2" id="KW-0106">Calcium</keyword>
<sequence>MASQIVPRLKMDSLATDSAIDDFYKIDRRGANRFLGESLLAMLADKSDQCKGRGDGKHVYMDDSMAERRMAEENLQNVQSARAILSARFSSVSANGSADGENDSGKLPPKSPRTNSAELRLDADKILSLLLVRSKLILRRMTQRQNYYYYSDQQKPSFDFELNSYKNGRCSVPVPFYASHYDEQQSFLLSKQGSASNVRPSAPFVGFRQNSVATESLRCQSVENFPISSQRNERKQQNQQKDFAERRFGLRWFSQQQIGREMSKNIGQNGRNRTEQLTVGEEADAAPMGGNWAPRTTTPPGVGKESGEGPESVRRTLKKEAGTGGGPSAGQEITAWFQRHSVEANRSEQQPRKGKALEEFDYCWRGDKAKRTESDDGMGNEWPKNSSAIATACRRSATLSQLGHSTSNRYRLSTSRLGTVEARQQRGGSESPSINGLATGGQARIRRRGSLGSVEQQHTRGGRAVNNRDTTRADLLQNYIPIKWDDVEVKQRHQTTQNNFPLINRSKTLPSIKFDADLQLKKQFAAENIRKNEQKIERIERQRERSEKGEEKGKPWDYLGRKNATNGEKKLEEEIDKLFEQLGLLDRKQLMNNGEFKSLFDTMRKHLPTKETQQKQKQQQSIGQGQQSFCFTTNGAQKTERQQNAYKKGRRETLLGRSASNNALAERANGTTTTQSAPSSSSSASLLLSSLSKGERRQQQRRQSLPKNQPKYGGNLENFWQSMVKTRAAETSPSKQRLPLGLNAAEKLQGICQFTNQTVAEPNQPINVYPRRYGGVIETVAMRRNNYLMEAARTASPSGTSTPTTNSGRATPNFSCGSRAFKSASPSIADQSNADFLDFGTPSAKELSKERENRKGCGRFPTVTEEEKGEAVEALANQNGTIIISIGQPQKVGNGNLRMDSQRQQRTSRSPDNVSECSQQSQCSAAKPTTLPQPTPKHNLRDKLISAGFPISRQTTSFFGGNAKNPFYGQNQPDDHQTQKQQPNSAPNFPLTNTVISRVNLFENQQQPTSVASEVANLSQHSLETNRQHLDIVNGTTSGNGQLSPRSSVFRTKSVIVFDFDNLGGTPTKAMAKGQAEENKRKSGGKTKEQPKAKQQKEEQRRTTAKGEEQNAKKETVVDPAIEANASGDKSPRWCADPNDAIRKGATNRIQWERPKKNSDCCAPSAMVQHHQLTNGLISPMVVNSIKLPHAQFIAASVSAIVSGSKPTIYIKTNDQKEKHGEEAIEEKNGEHRKEGDEGRKTMPRIAGMLATSPRFHFSAGRPVSKEDNDRVLVSIRELFESRTHAQLHLADFGELCRRMNFAVYCKRAVFDACCSSNGLPLAPILASTSTESAEGVEKAENATREASVDFNQFCVYWNRMISEAHDEASRFVFTLSAVRHSQPNASPQQQRHILSEDFVPMMMDLILTHPGLHFLKEAPQFYGRYADVVIVRIFWNVNRSWSGRITANELRRSNFLQTFRKLDEVQDINKVTDFFSYEHFYVTYCKFWELDTDHDMIISRDDMRRHCNGALTDRIIDRIFSAAVIRTPPEQRTVPQPTGPIRQQPIETIGFEDFVCFLLAEEDKRHTTSIEYWFRCIDLDGDGQISLYEMEYFYEAIEQKLLAKGMETLAFRDVICNLLDSISPANGHSVTRMDLKRSGLAHRFFNTFVNWIKYVDQESSDGERASVKTNEDKELSDWEMFCLSEYELLMSETEQTSNEGDAEEENIDVILDDDEDEEEEDAENGTIGSEKKPRVDENGTVEQRESAFSTIVHRHQTATALT</sequence>
<evidence type="ECO:0000256" key="2">
    <source>
        <dbReference type="ARBA" id="ARBA00022837"/>
    </source>
</evidence>
<dbReference type="PROSITE" id="PS50222">
    <property type="entry name" value="EF_HAND_2"/>
    <property type="match status" value="1"/>
</dbReference>
<dbReference type="FunFam" id="1.10.238.10:FF:000025">
    <property type="entry name" value="serine/threonine-protein phosphatase 2A regulatory subunit B'' subunit alpha"/>
    <property type="match status" value="1"/>
</dbReference>
<name>A0ABD2LD66_9BILA</name>
<dbReference type="InterPro" id="IPR011992">
    <property type="entry name" value="EF-hand-dom_pair"/>
</dbReference>
<keyword evidence="1" id="KW-0479">Metal-binding</keyword>
<feature type="compositionally biased region" description="Low complexity" evidence="4">
    <location>
        <begin position="792"/>
        <end position="809"/>
    </location>
</feature>
<dbReference type="SUPFAM" id="SSF47473">
    <property type="entry name" value="EF-hand"/>
    <property type="match status" value="2"/>
</dbReference>
<reference evidence="6 7" key="1">
    <citation type="submission" date="2024-10" db="EMBL/GenBank/DDBJ databases">
        <authorList>
            <person name="Kim D."/>
        </authorList>
    </citation>
    <scope>NUCLEOTIDE SEQUENCE [LARGE SCALE GENOMIC DNA]</scope>
    <source>
        <strain evidence="6">BH-2024</strain>
    </source>
</reference>
<evidence type="ECO:0000259" key="5">
    <source>
        <dbReference type="PROSITE" id="PS50222"/>
    </source>
</evidence>
<evidence type="ECO:0000313" key="6">
    <source>
        <dbReference type="EMBL" id="KAL3113036.1"/>
    </source>
</evidence>
<keyword evidence="7" id="KW-1185">Reference proteome</keyword>
<dbReference type="InterPro" id="IPR041534">
    <property type="entry name" value="EF-hand_13"/>
</dbReference>
<feature type="compositionally biased region" description="Polar residues" evidence="4">
    <location>
        <begin position="902"/>
        <end position="916"/>
    </location>
</feature>
<dbReference type="FunFam" id="1.10.238.220:FF:000001">
    <property type="entry name" value="Serine/threonine-protein phosphatase 2A regulatory subunit B'' subunit alpha"/>
    <property type="match status" value="1"/>
</dbReference>
<feature type="compositionally biased region" description="Basic and acidic residues" evidence="4">
    <location>
        <begin position="1730"/>
        <end position="1746"/>
    </location>
</feature>
<dbReference type="PROSITE" id="PS00018">
    <property type="entry name" value="EF_HAND_1"/>
    <property type="match status" value="1"/>
</dbReference>
<feature type="region of interest" description="Disordered" evidence="4">
    <location>
        <begin position="1694"/>
        <end position="1763"/>
    </location>
</feature>
<dbReference type="Proteomes" id="UP001620626">
    <property type="component" value="Unassembled WGS sequence"/>
</dbReference>
<dbReference type="Pfam" id="PF17958">
    <property type="entry name" value="EF-hand_13"/>
    <property type="match status" value="1"/>
</dbReference>
<dbReference type="Gene3D" id="1.10.238.230">
    <property type="match status" value="1"/>
</dbReference>
<feature type="compositionally biased region" description="Polar residues" evidence="4">
    <location>
        <begin position="658"/>
        <end position="675"/>
    </location>
</feature>
<feature type="compositionally biased region" description="Basic and acidic residues" evidence="4">
    <location>
        <begin position="846"/>
        <end position="855"/>
    </location>
</feature>
<organism evidence="6 7">
    <name type="scientific">Heterodera trifolii</name>
    <dbReference type="NCBI Taxonomy" id="157864"/>
    <lineage>
        <taxon>Eukaryota</taxon>
        <taxon>Metazoa</taxon>
        <taxon>Ecdysozoa</taxon>
        <taxon>Nematoda</taxon>
        <taxon>Chromadorea</taxon>
        <taxon>Rhabditida</taxon>
        <taxon>Tylenchina</taxon>
        <taxon>Tylenchomorpha</taxon>
        <taxon>Tylenchoidea</taxon>
        <taxon>Heteroderidae</taxon>
        <taxon>Heteroderinae</taxon>
        <taxon>Heterodera</taxon>
    </lineage>
</organism>
<feature type="compositionally biased region" description="Low complexity" evidence="4">
    <location>
        <begin position="917"/>
        <end position="926"/>
    </location>
</feature>
<feature type="domain" description="EF-hand" evidence="5">
    <location>
        <begin position="1566"/>
        <end position="1601"/>
    </location>
</feature>
<dbReference type="Gene3D" id="1.10.238.220">
    <property type="match status" value="1"/>
</dbReference>
<feature type="region of interest" description="Disordered" evidence="4">
    <location>
        <begin position="633"/>
        <end position="715"/>
    </location>
</feature>
<feature type="compositionally biased region" description="Acidic residues" evidence="4">
    <location>
        <begin position="1701"/>
        <end position="1724"/>
    </location>
</feature>
<gene>
    <name evidence="6" type="ORF">niasHT_013501</name>
</gene>
<feature type="region of interest" description="Disordered" evidence="4">
    <location>
        <begin position="540"/>
        <end position="565"/>
    </location>
</feature>
<feature type="region of interest" description="Disordered" evidence="4">
    <location>
        <begin position="890"/>
        <end position="938"/>
    </location>
</feature>
<proteinExistence type="predicted"/>
<feature type="compositionally biased region" description="Polar residues" evidence="4">
    <location>
        <begin position="426"/>
        <end position="436"/>
    </location>
</feature>
<feature type="region of interest" description="Disordered" evidence="4">
    <location>
        <begin position="845"/>
        <end position="865"/>
    </location>
</feature>
<feature type="region of interest" description="Disordered" evidence="4">
    <location>
        <begin position="422"/>
        <end position="470"/>
    </location>
</feature>
<feature type="coiled-coil region" evidence="3">
    <location>
        <begin position="61"/>
        <end position="88"/>
    </location>
</feature>
<feature type="compositionally biased region" description="Polar residues" evidence="4">
    <location>
        <begin position="979"/>
        <end position="988"/>
    </location>
</feature>
<evidence type="ECO:0000313" key="7">
    <source>
        <dbReference type="Proteomes" id="UP001620626"/>
    </source>
</evidence>
<evidence type="ECO:0000256" key="4">
    <source>
        <dbReference type="SAM" id="MobiDB-lite"/>
    </source>
</evidence>
<feature type="region of interest" description="Disordered" evidence="4">
    <location>
        <begin position="281"/>
        <end position="313"/>
    </location>
</feature>
<feature type="region of interest" description="Disordered" evidence="4">
    <location>
        <begin position="792"/>
        <end position="812"/>
    </location>
</feature>
<feature type="region of interest" description="Disordered" evidence="4">
    <location>
        <begin position="1215"/>
        <end position="1241"/>
    </location>
</feature>
<dbReference type="EMBL" id="JBICBT010000458">
    <property type="protein sequence ID" value="KAL3113036.1"/>
    <property type="molecule type" value="Genomic_DNA"/>
</dbReference>
<protein>
    <recommendedName>
        <fullName evidence="5">EF-hand domain-containing protein</fullName>
    </recommendedName>
</protein>
<evidence type="ECO:0000256" key="1">
    <source>
        <dbReference type="ARBA" id="ARBA00022723"/>
    </source>
</evidence>
<comment type="caution">
    <text evidence="6">The sequence shown here is derived from an EMBL/GenBank/DDBJ whole genome shotgun (WGS) entry which is preliminary data.</text>
</comment>
<keyword evidence="3" id="KW-0175">Coiled coil</keyword>
<feature type="region of interest" description="Disordered" evidence="4">
    <location>
        <begin position="93"/>
        <end position="116"/>
    </location>
</feature>
<dbReference type="InterPro" id="IPR018247">
    <property type="entry name" value="EF_Hand_1_Ca_BS"/>
</dbReference>
<accession>A0ABD2LD66</accession>
<feature type="region of interest" description="Disordered" evidence="4">
    <location>
        <begin position="1061"/>
        <end position="1136"/>
    </location>
</feature>
<feature type="compositionally biased region" description="Basic and acidic residues" evidence="4">
    <location>
        <begin position="540"/>
        <end position="555"/>
    </location>
</feature>